<sequence length="304" mass="34163">MQQEENESTKFQFTALNTAISVNGEDEKSRRKFDAEVYSGGRIDNHYYWGRSGVVIDLQNIQLKPKIGLVEEHFGGLRIGVATSFDISNKFQAQGYFLKNKKAQEIVADIDDEYPFQMSWWADPESIEEISAGKTVFVNGQEFTGPLHVFRNVRVHEITICGIGADTQTSIQAFSAKSNLIQQEDTNVDLEQAKARIAEQDIELAALKQQVTQFAADKRNDAIAALAKDVGKEFTDDEVKEMKELDEKAFVFSATQLRKFSTKTEPQKQPLPTWMKEHQADGGNQNQFNAGQPKTLADMAASRK</sequence>
<dbReference type="Proteomes" id="UP000013251">
    <property type="component" value="Unassembled WGS sequence"/>
</dbReference>
<evidence type="ECO:0000256" key="2">
    <source>
        <dbReference type="SAM" id="MobiDB-lite"/>
    </source>
</evidence>
<comment type="caution">
    <text evidence="3">The sequence shown here is derived from an EMBL/GenBank/DDBJ whole genome shotgun (WGS) entry which is preliminary data.</text>
</comment>
<feature type="compositionally biased region" description="Polar residues" evidence="2">
    <location>
        <begin position="282"/>
        <end position="292"/>
    </location>
</feature>
<gene>
    <name evidence="3" type="ORF">F938_01217</name>
</gene>
<dbReference type="PATRIC" id="fig|1217650.3.peg.1193"/>
<name>N9EZU7_ACIBZ</name>
<dbReference type="AlphaFoldDB" id="N9EZU7"/>
<protein>
    <submittedName>
        <fullName evidence="3">Uncharacterized protein</fullName>
    </submittedName>
</protein>
<evidence type="ECO:0000313" key="3">
    <source>
        <dbReference type="EMBL" id="ENV98158.1"/>
    </source>
</evidence>
<proteinExistence type="predicted"/>
<feature type="coiled-coil region" evidence="1">
    <location>
        <begin position="180"/>
        <end position="210"/>
    </location>
</feature>
<reference evidence="3 4" key="1">
    <citation type="submission" date="2013-02" db="EMBL/GenBank/DDBJ databases">
        <title>The Genome Sequence of Acinetobacter bereziniae CIP 70.12.</title>
        <authorList>
            <consortium name="The Broad Institute Genome Sequencing Platform"/>
            <consortium name="The Broad Institute Genome Sequencing Center for Infectious Disease"/>
            <person name="Cerqueira G."/>
            <person name="Feldgarden M."/>
            <person name="Courvalin P."/>
            <person name="Perichon B."/>
            <person name="Grillot-Courvalin C."/>
            <person name="Clermont D."/>
            <person name="Rocha E."/>
            <person name="Yoon E.-J."/>
            <person name="Nemec A."/>
            <person name="Walker B."/>
            <person name="Young S.K."/>
            <person name="Zeng Q."/>
            <person name="Gargeya S."/>
            <person name="Fitzgerald M."/>
            <person name="Haas B."/>
            <person name="Abouelleil A."/>
            <person name="Alvarado L."/>
            <person name="Arachchi H.M."/>
            <person name="Berlin A.M."/>
            <person name="Chapman S.B."/>
            <person name="Dewar J."/>
            <person name="Goldberg J."/>
            <person name="Griggs A."/>
            <person name="Gujja S."/>
            <person name="Hansen M."/>
            <person name="Howarth C."/>
            <person name="Imamovic A."/>
            <person name="Larimer J."/>
            <person name="McCowan C."/>
            <person name="Murphy C."/>
            <person name="Neiman D."/>
            <person name="Pearson M."/>
            <person name="Priest M."/>
            <person name="Roberts A."/>
            <person name="Saif S."/>
            <person name="Shea T."/>
            <person name="Sisk P."/>
            <person name="Sykes S."/>
            <person name="Wortman J."/>
            <person name="Nusbaum C."/>
            <person name="Birren B."/>
        </authorList>
    </citation>
    <scope>NUCLEOTIDE SEQUENCE [LARGE SCALE GENOMIC DNA]</scope>
    <source>
        <strain evidence="3 4">CIP 70.12</strain>
    </source>
</reference>
<organism evidence="3 4">
    <name type="scientific">Acinetobacter bereziniae LMG 1003 = CIP 70.12</name>
    <dbReference type="NCBI Taxonomy" id="981324"/>
    <lineage>
        <taxon>Bacteria</taxon>
        <taxon>Pseudomonadati</taxon>
        <taxon>Pseudomonadota</taxon>
        <taxon>Gammaproteobacteria</taxon>
        <taxon>Moraxellales</taxon>
        <taxon>Moraxellaceae</taxon>
        <taxon>Acinetobacter</taxon>
    </lineage>
</organism>
<accession>N9EZU7</accession>
<keyword evidence="4" id="KW-1185">Reference proteome</keyword>
<feature type="region of interest" description="Disordered" evidence="2">
    <location>
        <begin position="261"/>
        <end position="304"/>
    </location>
</feature>
<dbReference type="HOGENOM" id="CLU_917112_0_0_6"/>
<evidence type="ECO:0000256" key="1">
    <source>
        <dbReference type="SAM" id="Coils"/>
    </source>
</evidence>
<dbReference type="RefSeq" id="WP_005030332.1">
    <property type="nucleotide sequence ID" value="NZ_KB849755.1"/>
</dbReference>
<evidence type="ECO:0000313" key="4">
    <source>
        <dbReference type="Proteomes" id="UP000013251"/>
    </source>
</evidence>
<dbReference type="EMBL" id="APQG01000017">
    <property type="protein sequence ID" value="ENV98158.1"/>
    <property type="molecule type" value="Genomic_DNA"/>
</dbReference>
<dbReference type="OrthoDB" id="6679810at2"/>
<keyword evidence="1" id="KW-0175">Coiled coil</keyword>